<keyword evidence="3" id="KW-1185">Reference proteome</keyword>
<gene>
    <name evidence="2" type="ORF">PMIN01_12972</name>
</gene>
<dbReference type="InterPro" id="IPR010987">
    <property type="entry name" value="Glutathione-S-Trfase_C-like"/>
</dbReference>
<sequence>MSFYLSETPAEVKNAKGLHLITQSTPNGQAVQIFLEELKDAYGTEWTTTVIDISTNVQKSDWFLRLDPNGNSAPFFSLVFILNNSSGGVFADSSKGRIPVLVDNTQSPPFTVHETSAELFYLLKFADKEDKFGFEDELERNQTLQWTFFWHGSGAPYQGQLNHFSRAAPEKIPYAINRFKNETLRVFGVLEIHLSGKYTGAPREYLAGNGAGKYSVADIKTWPWVRNWERAGFSKEDASAFPHLLKWIDRIAERPAVQRGIGEAYAKKTI</sequence>
<organism evidence="2 3">
    <name type="scientific">Paraphaeosphaeria minitans</name>
    <dbReference type="NCBI Taxonomy" id="565426"/>
    <lineage>
        <taxon>Eukaryota</taxon>
        <taxon>Fungi</taxon>
        <taxon>Dikarya</taxon>
        <taxon>Ascomycota</taxon>
        <taxon>Pezizomycotina</taxon>
        <taxon>Dothideomycetes</taxon>
        <taxon>Pleosporomycetidae</taxon>
        <taxon>Pleosporales</taxon>
        <taxon>Massarineae</taxon>
        <taxon>Didymosphaeriaceae</taxon>
        <taxon>Paraphaeosphaeria</taxon>
    </lineage>
</organism>
<evidence type="ECO:0000259" key="1">
    <source>
        <dbReference type="PROSITE" id="PS50405"/>
    </source>
</evidence>
<accession>A0A9P6G5M4</accession>
<dbReference type="InterPro" id="IPR036282">
    <property type="entry name" value="Glutathione-S-Trfase_C_sf"/>
</dbReference>
<reference evidence="2" key="1">
    <citation type="journal article" date="2020" name="Mol. Plant Microbe Interact.">
        <title>Genome Sequence of the Biocontrol Agent Coniothyrium minitans strain Conio (IMI 134523).</title>
        <authorList>
            <person name="Patel D."/>
            <person name="Shittu T.A."/>
            <person name="Baroncelli R."/>
            <person name="Muthumeenakshi S."/>
            <person name="Osborne T.H."/>
            <person name="Janganan T.K."/>
            <person name="Sreenivasaprasad S."/>
        </authorList>
    </citation>
    <scope>NUCLEOTIDE SEQUENCE</scope>
    <source>
        <strain evidence="2">Conio</strain>
    </source>
</reference>
<dbReference type="EMBL" id="WJXW01000017">
    <property type="protein sequence ID" value="KAF9729282.1"/>
    <property type="molecule type" value="Genomic_DNA"/>
</dbReference>
<name>A0A9P6G5M4_9PLEO</name>
<protein>
    <recommendedName>
        <fullName evidence="1">GST C-terminal domain-containing protein</fullName>
    </recommendedName>
</protein>
<feature type="domain" description="GST C-terminal" evidence="1">
    <location>
        <begin position="136"/>
        <end position="270"/>
    </location>
</feature>
<comment type="caution">
    <text evidence="2">The sequence shown here is derived from an EMBL/GenBank/DDBJ whole genome shotgun (WGS) entry which is preliminary data.</text>
</comment>
<dbReference type="Proteomes" id="UP000756921">
    <property type="component" value="Unassembled WGS sequence"/>
</dbReference>
<proteinExistence type="predicted"/>
<dbReference type="OrthoDB" id="422574at2759"/>
<dbReference type="PANTHER" id="PTHR44051:SF8">
    <property type="entry name" value="GLUTATHIONE S-TRANSFERASE GSTA"/>
    <property type="match status" value="1"/>
</dbReference>
<dbReference type="Pfam" id="PF00043">
    <property type="entry name" value="GST_C"/>
    <property type="match status" value="1"/>
</dbReference>
<dbReference type="PANTHER" id="PTHR44051">
    <property type="entry name" value="GLUTATHIONE S-TRANSFERASE-RELATED"/>
    <property type="match status" value="1"/>
</dbReference>
<dbReference type="Gene3D" id="1.20.1050.10">
    <property type="match status" value="1"/>
</dbReference>
<dbReference type="SUPFAM" id="SSF47616">
    <property type="entry name" value="GST C-terminal domain-like"/>
    <property type="match status" value="1"/>
</dbReference>
<dbReference type="InterPro" id="IPR004046">
    <property type="entry name" value="GST_C"/>
</dbReference>
<evidence type="ECO:0000313" key="2">
    <source>
        <dbReference type="EMBL" id="KAF9729282.1"/>
    </source>
</evidence>
<evidence type="ECO:0000313" key="3">
    <source>
        <dbReference type="Proteomes" id="UP000756921"/>
    </source>
</evidence>
<dbReference type="PROSITE" id="PS50405">
    <property type="entry name" value="GST_CTER"/>
    <property type="match status" value="1"/>
</dbReference>
<dbReference type="AlphaFoldDB" id="A0A9P6G5M4"/>
<dbReference type="Gene3D" id="3.40.30.10">
    <property type="entry name" value="Glutaredoxin"/>
    <property type="match status" value="1"/>
</dbReference>